<dbReference type="Gene3D" id="3.90.550.10">
    <property type="entry name" value="Spore Coat Polysaccharide Biosynthesis Protein SpsA, Chain A"/>
    <property type="match status" value="2"/>
</dbReference>
<feature type="domain" description="Glycosyltransferase 2-like" evidence="1">
    <location>
        <begin position="286"/>
        <end position="402"/>
    </location>
</feature>
<protein>
    <recommendedName>
        <fullName evidence="1">Glycosyltransferase 2-like domain-containing protein</fullName>
    </recommendedName>
</protein>
<evidence type="ECO:0000259" key="1">
    <source>
        <dbReference type="Pfam" id="PF00535"/>
    </source>
</evidence>
<gene>
    <name evidence="2" type="ORF">H2204_007779</name>
</gene>
<proteinExistence type="predicted"/>
<comment type="caution">
    <text evidence="2">The sequence shown here is derived from an EMBL/GenBank/DDBJ whole genome shotgun (WGS) entry which is preliminary data.</text>
</comment>
<accession>A0AA38Y1B1</accession>
<feature type="domain" description="Glycosyltransferase 2-like" evidence="1">
    <location>
        <begin position="15"/>
        <end position="131"/>
    </location>
</feature>
<organism evidence="2">
    <name type="scientific">Knufia peltigerae</name>
    <dbReference type="NCBI Taxonomy" id="1002370"/>
    <lineage>
        <taxon>Eukaryota</taxon>
        <taxon>Fungi</taxon>
        <taxon>Dikarya</taxon>
        <taxon>Ascomycota</taxon>
        <taxon>Pezizomycotina</taxon>
        <taxon>Eurotiomycetes</taxon>
        <taxon>Chaetothyriomycetidae</taxon>
        <taxon>Chaetothyriales</taxon>
        <taxon>Trichomeriaceae</taxon>
        <taxon>Knufia</taxon>
    </lineage>
</organism>
<dbReference type="InterPro" id="IPR001173">
    <property type="entry name" value="Glyco_trans_2-like"/>
</dbReference>
<dbReference type="EMBL" id="JAPDRN010000054">
    <property type="protein sequence ID" value="KAJ9632692.1"/>
    <property type="molecule type" value="Genomic_DNA"/>
</dbReference>
<dbReference type="InterPro" id="IPR029044">
    <property type="entry name" value="Nucleotide-diphossugar_trans"/>
</dbReference>
<dbReference type="PANTHER" id="PTHR43179">
    <property type="entry name" value="RHAMNOSYLTRANSFERASE WBBL"/>
    <property type="match status" value="1"/>
</dbReference>
<dbReference type="AlphaFoldDB" id="A0AA38Y1B1"/>
<dbReference type="PANTHER" id="PTHR43179:SF7">
    <property type="entry name" value="RHAMNOSYLTRANSFERASE WBBL"/>
    <property type="match status" value="1"/>
</dbReference>
<name>A0AA38Y1B1_9EURO</name>
<dbReference type="GO" id="GO:0016757">
    <property type="term" value="F:glycosyltransferase activity"/>
    <property type="evidence" value="ECO:0007669"/>
    <property type="project" value="UniProtKB-KW"/>
</dbReference>
<evidence type="ECO:0000313" key="2">
    <source>
        <dbReference type="EMBL" id="KAJ9632692.1"/>
    </source>
</evidence>
<sequence length="549" mass="59475">MGAIVLLPLGVDDAVLDRCLAALDAGTAAGTSIWLGDDAQAGPRAQAVVEHWLAHTPLQAEYTRRARPLGEVAHLDEMLRACDGLDVAVLAPDSVPAPGWLQQLQATFARDAAIATATPWCNVGETAAWPRLGELNPEPGDPALLAQVCAALPSLHPELPSAVTHAVLVRANARRRAGGLDAESYLGWNAALVDLSLRMAGLGWRNVLCENAFVSRASEAPSRDGDLEALAARWPGWVPRLADFLMHDPLHTLRQDLQHGLQQAIMPRGQGDLFVSPSPLEPPSGSTIDACLSRLRQAQDVAEIRVIDNGSLDDTLEIVQRHASHDPRLRFIANPDNPGFAAANNQGVADSHSPWLAFINPDLMVEVDTLAALRDRAGAVGDSLLGVEQVDEHGQADEAVRRRDPDFLAMLRSPGRGARLAIARDPAQPLQQVPALSGALLLMPRALFDRIGGWDAGYRLHAEDLDLCRRVREAGGVVAIANDLKVTHVRGVSSRSRPFFVEWHKHRGLWRYFSKFEASQRSLPVRVAVCGAIWAHALVQVPRLLRRSL</sequence>
<reference evidence="2" key="1">
    <citation type="submission" date="2022-10" db="EMBL/GenBank/DDBJ databases">
        <title>Culturing micro-colonial fungi from biological soil crusts in the Mojave desert and describing Neophaeococcomyces mojavensis, and introducing the new genera and species Taxawa tesnikishii.</title>
        <authorList>
            <person name="Kurbessoian T."/>
            <person name="Stajich J.E."/>
        </authorList>
    </citation>
    <scope>NUCLEOTIDE SEQUENCE</scope>
    <source>
        <strain evidence="2">TK_35</strain>
    </source>
</reference>
<dbReference type="Pfam" id="PF00535">
    <property type="entry name" value="Glycos_transf_2"/>
    <property type="match status" value="2"/>
</dbReference>
<dbReference type="SUPFAM" id="SSF53448">
    <property type="entry name" value="Nucleotide-diphospho-sugar transferases"/>
    <property type="match status" value="2"/>
</dbReference>